<reference evidence="2 3" key="1">
    <citation type="submission" date="2019-05" db="EMBL/GenBank/DDBJ databases">
        <title>Draft genome sequence of Actinomadura sp. 14C53.</title>
        <authorList>
            <person name="Saricaoglu S."/>
            <person name="Isik K."/>
        </authorList>
    </citation>
    <scope>NUCLEOTIDE SEQUENCE [LARGE SCALE GENOMIC DNA]</scope>
    <source>
        <strain evidence="2 3">14C53</strain>
    </source>
</reference>
<feature type="compositionally biased region" description="Basic and acidic residues" evidence="1">
    <location>
        <begin position="1"/>
        <end position="10"/>
    </location>
</feature>
<organism evidence="2 3">
    <name type="scientific">Actinomadura soli</name>
    <dbReference type="NCBI Taxonomy" id="2508997"/>
    <lineage>
        <taxon>Bacteria</taxon>
        <taxon>Bacillati</taxon>
        <taxon>Actinomycetota</taxon>
        <taxon>Actinomycetes</taxon>
        <taxon>Streptosporangiales</taxon>
        <taxon>Thermomonosporaceae</taxon>
        <taxon>Actinomadura</taxon>
    </lineage>
</organism>
<dbReference type="OrthoDB" id="123178at2"/>
<comment type="caution">
    <text evidence="2">The sequence shown here is derived from an EMBL/GenBank/DDBJ whole genome shotgun (WGS) entry which is preliminary data.</text>
</comment>
<proteinExistence type="predicted"/>
<feature type="compositionally biased region" description="Low complexity" evidence="1">
    <location>
        <begin position="25"/>
        <end position="38"/>
    </location>
</feature>
<dbReference type="EMBL" id="VCKW01000392">
    <property type="protein sequence ID" value="TMQ89663.1"/>
    <property type="molecule type" value="Genomic_DNA"/>
</dbReference>
<evidence type="ECO:0000313" key="2">
    <source>
        <dbReference type="EMBL" id="TMQ89663.1"/>
    </source>
</evidence>
<dbReference type="AlphaFoldDB" id="A0A5C4IZQ2"/>
<sequence>MEHRRPEDRPPGPGGGLTADERARAAGTADPGAAGDTRVAGPAPKPPVLDAPGTATETSGTATETPGTATEPLVPAKKPRVAAPPPEVPAKHSPPAGRSAPVESPGRLLDPAEAERFRERWREVQSGFVDDPGEAVRRADGLASDAVDALGHAIAAHRRSLAEGAAKDGPDTERLRLALRGYRDLLNRVIDA</sequence>
<protein>
    <submittedName>
        <fullName evidence="2">Uncharacterized protein</fullName>
    </submittedName>
</protein>
<gene>
    <name evidence="2" type="ORF">ETD83_38950</name>
</gene>
<evidence type="ECO:0000256" key="1">
    <source>
        <dbReference type="SAM" id="MobiDB-lite"/>
    </source>
</evidence>
<keyword evidence="3" id="KW-1185">Reference proteome</keyword>
<evidence type="ECO:0000313" key="3">
    <source>
        <dbReference type="Proteomes" id="UP000309174"/>
    </source>
</evidence>
<accession>A0A5C4IZQ2</accession>
<feature type="compositionally biased region" description="Low complexity" evidence="1">
    <location>
        <begin position="52"/>
        <end position="76"/>
    </location>
</feature>
<name>A0A5C4IZQ2_9ACTN</name>
<dbReference type="RefSeq" id="WP_138650197.1">
    <property type="nucleotide sequence ID" value="NZ_VCKW01000392.1"/>
</dbReference>
<dbReference type="Proteomes" id="UP000309174">
    <property type="component" value="Unassembled WGS sequence"/>
</dbReference>
<feature type="region of interest" description="Disordered" evidence="1">
    <location>
        <begin position="1"/>
        <end position="111"/>
    </location>
</feature>